<dbReference type="PANTHER" id="PTHR47354:SF5">
    <property type="entry name" value="PROTEIN RFBI"/>
    <property type="match status" value="1"/>
</dbReference>
<dbReference type="CDD" id="cd06217">
    <property type="entry name" value="FNR_iron_sulfur_binding_3"/>
    <property type="match status" value="1"/>
</dbReference>
<evidence type="ECO:0000313" key="3">
    <source>
        <dbReference type="Proteomes" id="UP000198131"/>
    </source>
</evidence>
<reference evidence="3" key="1">
    <citation type="submission" date="2017-06" db="EMBL/GenBank/DDBJ databases">
        <authorList>
            <person name="Varghese N."/>
            <person name="Submissions S."/>
        </authorList>
    </citation>
    <scope>NUCLEOTIDE SEQUENCE [LARGE SCALE GENOMIC DNA]</scope>
    <source>
        <strain evidence="3">DSM 11116</strain>
    </source>
</reference>
<dbReference type="InterPro" id="IPR001433">
    <property type="entry name" value="OxRdtase_FAD/NAD-bd"/>
</dbReference>
<dbReference type="InterPro" id="IPR017938">
    <property type="entry name" value="Riboflavin_synthase-like_b-brl"/>
</dbReference>
<dbReference type="Gene3D" id="2.40.30.10">
    <property type="entry name" value="Translation factors"/>
    <property type="match status" value="1"/>
</dbReference>
<dbReference type="SUPFAM" id="SSF63380">
    <property type="entry name" value="Riboflavin synthase domain-like"/>
    <property type="match status" value="1"/>
</dbReference>
<name>A0A212TF42_9BACT</name>
<dbReference type="GO" id="GO:0016491">
    <property type="term" value="F:oxidoreductase activity"/>
    <property type="evidence" value="ECO:0007669"/>
    <property type="project" value="InterPro"/>
</dbReference>
<dbReference type="InterPro" id="IPR001709">
    <property type="entry name" value="Flavoprot_Pyr_Nucl_cyt_Rdtase"/>
</dbReference>
<accession>A0A212TF42</accession>
<dbReference type="InterPro" id="IPR008333">
    <property type="entry name" value="Cbr1-like_FAD-bd_dom"/>
</dbReference>
<dbReference type="Proteomes" id="UP000198131">
    <property type="component" value="Unassembled WGS sequence"/>
</dbReference>
<dbReference type="OrthoDB" id="9801223at2"/>
<dbReference type="AlphaFoldDB" id="A0A212TF42"/>
<dbReference type="PRINTS" id="PR00371">
    <property type="entry name" value="FPNCR"/>
</dbReference>
<dbReference type="PROSITE" id="PS51384">
    <property type="entry name" value="FAD_FR"/>
    <property type="match status" value="1"/>
</dbReference>
<feature type="domain" description="FAD-binding FR-type" evidence="1">
    <location>
        <begin position="4"/>
        <end position="106"/>
    </location>
</feature>
<keyword evidence="3" id="KW-1185">Reference proteome</keyword>
<sequence>MSGLEWQLAVVETVLQETPRVKTFRLRLPHWRPHRAGQHYSLRLTAPDGYQAQRSYSVASAPEQTGHIDLTVELLEDGEVSGYLFEGVLPGDQLEVRGPIGGYFVWEATSAASPLLLIAGGSGVVPLMAMLRHRQNTGLQNPTVLLYSVRNPAEVIYRQELEALARADSSFTLLLTYTRQAPPQWSGYQRRPDSAMLAEVVGRFITSPHCFICGPNGLVESAANELVALGLPASTIRTERFGPAAAGAIAVN</sequence>
<dbReference type="Pfam" id="PF00970">
    <property type="entry name" value="FAD_binding_6"/>
    <property type="match status" value="1"/>
</dbReference>
<dbReference type="SUPFAM" id="SSF52343">
    <property type="entry name" value="Ferredoxin reductase-like, C-terminal NADP-linked domain"/>
    <property type="match status" value="1"/>
</dbReference>
<dbReference type="RefSeq" id="WP_088842389.1">
    <property type="nucleotide sequence ID" value="NZ_FYEW01000001.1"/>
</dbReference>
<proteinExistence type="predicted"/>
<dbReference type="InterPro" id="IPR039261">
    <property type="entry name" value="FNR_nucleotide-bd"/>
</dbReference>
<dbReference type="PRINTS" id="PR00406">
    <property type="entry name" value="CYTB5RDTASE"/>
</dbReference>
<dbReference type="Gene3D" id="3.40.50.80">
    <property type="entry name" value="Nucleotide-binding domain of ferredoxin-NADP reductase (FNR) module"/>
    <property type="match status" value="1"/>
</dbReference>
<dbReference type="InterPro" id="IPR017927">
    <property type="entry name" value="FAD-bd_FR_type"/>
</dbReference>
<dbReference type="InterPro" id="IPR050415">
    <property type="entry name" value="MRET"/>
</dbReference>
<organism evidence="2 3">
    <name type="scientific">Hymenobacter gelipurpurascens</name>
    <dbReference type="NCBI Taxonomy" id="89968"/>
    <lineage>
        <taxon>Bacteria</taxon>
        <taxon>Pseudomonadati</taxon>
        <taxon>Bacteroidota</taxon>
        <taxon>Cytophagia</taxon>
        <taxon>Cytophagales</taxon>
        <taxon>Hymenobacteraceae</taxon>
        <taxon>Hymenobacter</taxon>
    </lineage>
</organism>
<dbReference type="Pfam" id="PF00175">
    <property type="entry name" value="NAD_binding_1"/>
    <property type="match status" value="1"/>
</dbReference>
<protein>
    <submittedName>
        <fullName evidence="2">Ferredoxin-NADP reductase</fullName>
    </submittedName>
</protein>
<dbReference type="EMBL" id="FYEW01000001">
    <property type="protein sequence ID" value="SNC64639.1"/>
    <property type="molecule type" value="Genomic_DNA"/>
</dbReference>
<evidence type="ECO:0000259" key="1">
    <source>
        <dbReference type="PROSITE" id="PS51384"/>
    </source>
</evidence>
<evidence type="ECO:0000313" key="2">
    <source>
        <dbReference type="EMBL" id="SNC64639.1"/>
    </source>
</evidence>
<dbReference type="PANTHER" id="PTHR47354">
    <property type="entry name" value="NADH OXIDOREDUCTASE HCR"/>
    <property type="match status" value="1"/>
</dbReference>
<gene>
    <name evidence="2" type="ORF">SAMN06265337_1120</name>
</gene>